<keyword evidence="7 10" id="KW-1133">Transmembrane helix</keyword>
<dbReference type="PANTHER" id="PTHR30425">
    <property type="entry name" value="PHOSPHATE TRANSPORT SYSTEM PERMEASE PROTEIN PST"/>
    <property type="match status" value="1"/>
</dbReference>
<evidence type="ECO:0000313" key="12">
    <source>
        <dbReference type="EMBL" id="CAB4569452.1"/>
    </source>
</evidence>
<evidence type="ECO:0000256" key="3">
    <source>
        <dbReference type="ARBA" id="ARBA00022448"/>
    </source>
</evidence>
<feature type="domain" description="ABC transmembrane type-1" evidence="11">
    <location>
        <begin position="88"/>
        <end position="324"/>
    </location>
</feature>
<keyword evidence="6 10" id="KW-0812">Transmembrane</keyword>
<reference evidence="12" key="1">
    <citation type="submission" date="2020-05" db="EMBL/GenBank/DDBJ databases">
        <authorList>
            <person name="Chiriac C."/>
            <person name="Salcher M."/>
            <person name="Ghai R."/>
            <person name="Kavagutti S V."/>
        </authorList>
    </citation>
    <scope>NUCLEOTIDE SEQUENCE</scope>
</reference>
<evidence type="ECO:0000256" key="2">
    <source>
        <dbReference type="ARBA" id="ARBA00007069"/>
    </source>
</evidence>
<feature type="transmembrane region" description="Helical" evidence="10">
    <location>
        <begin position="40"/>
        <end position="62"/>
    </location>
</feature>
<dbReference type="PROSITE" id="PS50928">
    <property type="entry name" value="ABC_TM1"/>
    <property type="match status" value="1"/>
</dbReference>
<sequence>MATITPQRFDADTDASEPRDLTIRKGPSDRLFDGITSASGLLVLVIMGAVGLFLTLEALQSLEAVGVSFLTETSWEPDRGQFGIASVLLFTVLIALVAVAIALPVSVATALFIAEVAPTWLRSWLISLVDLMAAVPSVVYGLWGLYLMQGQVIGLSRWLNTWFGWLPFFSVDGADPSSPLASATVYTASTFVAGVVVAMMVMPIQCVVMREVFSQVPPGEREGAFALGSTRWGMMRVVTLPFGRGGMIGGTMLGLGRALGETIAVLLIISPRFDINFHILEAGSNSVSALIASRYAESSEFGLSALFAAGLALFAVTLVVNFTASWFVARSRSGASSEA</sequence>
<evidence type="ECO:0000256" key="5">
    <source>
        <dbReference type="ARBA" id="ARBA00022592"/>
    </source>
</evidence>
<comment type="subcellular location">
    <subcellularLocation>
        <location evidence="1">Cell membrane</location>
        <topology evidence="1">Multi-pass membrane protein</topology>
    </subcellularLocation>
</comment>
<dbReference type="InterPro" id="IPR000515">
    <property type="entry name" value="MetI-like"/>
</dbReference>
<protein>
    <submittedName>
        <fullName evidence="12">Unannotated protein</fullName>
    </submittedName>
</protein>
<name>A0A6J6DZD1_9ZZZZ</name>
<dbReference type="GO" id="GO:0005886">
    <property type="term" value="C:plasma membrane"/>
    <property type="evidence" value="ECO:0007669"/>
    <property type="project" value="UniProtKB-SubCell"/>
</dbReference>
<dbReference type="CDD" id="cd06261">
    <property type="entry name" value="TM_PBP2"/>
    <property type="match status" value="1"/>
</dbReference>
<dbReference type="GO" id="GO:0005315">
    <property type="term" value="F:phosphate transmembrane transporter activity"/>
    <property type="evidence" value="ECO:0007669"/>
    <property type="project" value="InterPro"/>
</dbReference>
<dbReference type="InterPro" id="IPR051124">
    <property type="entry name" value="Phosphate_Transport_Permease"/>
</dbReference>
<evidence type="ECO:0000256" key="1">
    <source>
        <dbReference type="ARBA" id="ARBA00004651"/>
    </source>
</evidence>
<comment type="similarity">
    <text evidence="2">Belongs to the binding-protein-dependent transport system permease family. CysTW subfamily.</text>
</comment>
<feature type="transmembrane region" description="Helical" evidence="10">
    <location>
        <begin position="180"/>
        <end position="201"/>
    </location>
</feature>
<evidence type="ECO:0000256" key="9">
    <source>
        <dbReference type="SAM" id="MobiDB-lite"/>
    </source>
</evidence>
<organism evidence="12">
    <name type="scientific">freshwater metagenome</name>
    <dbReference type="NCBI Taxonomy" id="449393"/>
    <lineage>
        <taxon>unclassified sequences</taxon>
        <taxon>metagenomes</taxon>
        <taxon>ecological metagenomes</taxon>
    </lineage>
</organism>
<dbReference type="NCBIfam" id="TIGR02138">
    <property type="entry name" value="phosphate_pstC"/>
    <property type="match status" value="1"/>
</dbReference>
<feature type="transmembrane region" description="Helical" evidence="10">
    <location>
        <begin position="125"/>
        <end position="146"/>
    </location>
</feature>
<evidence type="ECO:0000256" key="10">
    <source>
        <dbReference type="SAM" id="Phobius"/>
    </source>
</evidence>
<feature type="transmembrane region" description="Helical" evidence="10">
    <location>
        <begin position="303"/>
        <end position="329"/>
    </location>
</feature>
<dbReference type="InterPro" id="IPR035906">
    <property type="entry name" value="MetI-like_sf"/>
</dbReference>
<evidence type="ECO:0000259" key="11">
    <source>
        <dbReference type="PROSITE" id="PS50928"/>
    </source>
</evidence>
<gene>
    <name evidence="12" type="ORF">UFOPK1493_02295</name>
</gene>
<dbReference type="PANTHER" id="PTHR30425:SF1">
    <property type="entry name" value="PHOSPHATE TRANSPORT SYSTEM PERMEASE PROTEIN PSTC"/>
    <property type="match status" value="1"/>
</dbReference>
<evidence type="ECO:0000256" key="6">
    <source>
        <dbReference type="ARBA" id="ARBA00022692"/>
    </source>
</evidence>
<feature type="region of interest" description="Disordered" evidence="9">
    <location>
        <begin position="1"/>
        <end position="20"/>
    </location>
</feature>
<dbReference type="GO" id="GO:0006817">
    <property type="term" value="P:phosphate ion transport"/>
    <property type="evidence" value="ECO:0007669"/>
    <property type="project" value="UniProtKB-KW"/>
</dbReference>
<keyword evidence="3" id="KW-0813">Transport</keyword>
<dbReference type="EMBL" id="CAEZSR010000089">
    <property type="protein sequence ID" value="CAB4569452.1"/>
    <property type="molecule type" value="Genomic_DNA"/>
</dbReference>
<evidence type="ECO:0000256" key="4">
    <source>
        <dbReference type="ARBA" id="ARBA00022475"/>
    </source>
</evidence>
<dbReference type="Gene3D" id="1.10.3720.10">
    <property type="entry name" value="MetI-like"/>
    <property type="match status" value="1"/>
</dbReference>
<keyword evidence="5" id="KW-0592">Phosphate transport</keyword>
<evidence type="ECO:0000256" key="8">
    <source>
        <dbReference type="ARBA" id="ARBA00023136"/>
    </source>
</evidence>
<keyword evidence="4" id="KW-1003">Cell membrane</keyword>
<feature type="transmembrane region" description="Helical" evidence="10">
    <location>
        <begin position="82"/>
        <end position="113"/>
    </location>
</feature>
<dbReference type="InterPro" id="IPR011864">
    <property type="entry name" value="Phosphate_PstC"/>
</dbReference>
<evidence type="ECO:0000256" key="7">
    <source>
        <dbReference type="ARBA" id="ARBA00022989"/>
    </source>
</evidence>
<dbReference type="AlphaFoldDB" id="A0A6J6DZD1"/>
<dbReference type="Pfam" id="PF00528">
    <property type="entry name" value="BPD_transp_1"/>
    <property type="match status" value="1"/>
</dbReference>
<proteinExistence type="inferred from homology"/>
<accession>A0A6J6DZD1</accession>
<keyword evidence="8 10" id="KW-0472">Membrane</keyword>
<dbReference type="SUPFAM" id="SSF161098">
    <property type="entry name" value="MetI-like"/>
    <property type="match status" value="1"/>
</dbReference>